<dbReference type="EMBL" id="KB744088">
    <property type="protein sequence ID" value="EOA96051.1"/>
    <property type="molecule type" value="Genomic_DNA"/>
</dbReference>
<evidence type="ECO:0000313" key="1">
    <source>
        <dbReference type="EMBL" id="EOA96051.1"/>
    </source>
</evidence>
<reference evidence="2" key="1">
    <citation type="journal article" date="2013" name="Nat. Genet.">
        <title>The duck genome and transcriptome provide insight into an avian influenza virus reservoir species.</title>
        <authorList>
            <person name="Huang Y."/>
            <person name="Li Y."/>
            <person name="Burt D.W."/>
            <person name="Chen H."/>
            <person name="Zhang Y."/>
            <person name="Qian W."/>
            <person name="Kim H."/>
            <person name="Gan S."/>
            <person name="Zhao Y."/>
            <person name="Li J."/>
            <person name="Yi K."/>
            <person name="Feng H."/>
            <person name="Zhu P."/>
            <person name="Li B."/>
            <person name="Liu Q."/>
            <person name="Fairley S."/>
            <person name="Magor K.E."/>
            <person name="Du Z."/>
            <person name="Hu X."/>
            <person name="Goodman L."/>
            <person name="Tafer H."/>
            <person name="Vignal A."/>
            <person name="Lee T."/>
            <person name="Kim K.W."/>
            <person name="Sheng Z."/>
            <person name="An Y."/>
            <person name="Searle S."/>
            <person name="Herrero J."/>
            <person name="Groenen M.A."/>
            <person name="Crooijmans R.P."/>
            <person name="Faraut T."/>
            <person name="Cai Q."/>
            <person name="Webster R.G."/>
            <person name="Aldridge J.R."/>
            <person name="Warren W.C."/>
            <person name="Bartschat S."/>
            <person name="Kehr S."/>
            <person name="Marz M."/>
            <person name="Stadler P.F."/>
            <person name="Smith J."/>
            <person name="Kraus R.H."/>
            <person name="Zhao Y."/>
            <person name="Ren L."/>
            <person name="Fei J."/>
            <person name="Morisson M."/>
            <person name="Kaiser P."/>
            <person name="Griffin D.K."/>
            <person name="Rao M."/>
            <person name="Pitel F."/>
            <person name="Wang J."/>
            <person name="Li N."/>
        </authorList>
    </citation>
    <scope>NUCLEOTIDE SEQUENCE [LARGE SCALE GENOMIC DNA]</scope>
</reference>
<keyword evidence="2" id="KW-1185">Reference proteome</keyword>
<accession>R0JGE4</accession>
<gene>
    <name evidence="1" type="ORF">Anapl_03880</name>
</gene>
<protein>
    <submittedName>
        <fullName evidence="1">Uncharacterized protein</fullName>
    </submittedName>
</protein>
<sequence>MRGDGVVQQNRKCTEVAGNFCMDTEERNQETASRFALALLFPHPSTPVDDHAAALPAPSPLLHFIVVSSLEHSTPLRPPSFCCAAEELLQLTSRLAGSSRYLKCTFSPNTSFSFCCFSSHWLLVSYLGNAFHEKLGSVPSTYLTGTRERITFDMSGSSRLGALKANRAAASDYPLCVCVPRAPRAYTSIMSPCRLFSQLGFSNPSCLSASLIFWICSGEVCASQSRKALSLVGPLVPAGSLRVPGNYPGPGCEKTLCQVNLEHSICSDALGERYAKLHNQAVAVKLFSATDNARIAFCASPRLPKALGSQE</sequence>
<organism evidence="1 2">
    <name type="scientific">Anas platyrhynchos</name>
    <name type="common">Mallard</name>
    <name type="synonym">Anas boschas</name>
    <dbReference type="NCBI Taxonomy" id="8839"/>
    <lineage>
        <taxon>Eukaryota</taxon>
        <taxon>Metazoa</taxon>
        <taxon>Chordata</taxon>
        <taxon>Craniata</taxon>
        <taxon>Vertebrata</taxon>
        <taxon>Euteleostomi</taxon>
        <taxon>Archelosauria</taxon>
        <taxon>Archosauria</taxon>
        <taxon>Dinosauria</taxon>
        <taxon>Saurischia</taxon>
        <taxon>Theropoda</taxon>
        <taxon>Coelurosauria</taxon>
        <taxon>Aves</taxon>
        <taxon>Neognathae</taxon>
        <taxon>Galloanserae</taxon>
        <taxon>Anseriformes</taxon>
        <taxon>Anatidae</taxon>
        <taxon>Anatinae</taxon>
        <taxon>Anas</taxon>
    </lineage>
</organism>
<dbReference type="AlphaFoldDB" id="R0JGE4"/>
<dbReference type="Proteomes" id="UP000296049">
    <property type="component" value="Unassembled WGS sequence"/>
</dbReference>
<proteinExistence type="predicted"/>
<name>R0JGE4_ANAPL</name>
<evidence type="ECO:0000313" key="2">
    <source>
        <dbReference type="Proteomes" id="UP000296049"/>
    </source>
</evidence>